<evidence type="ECO:0000256" key="2">
    <source>
        <dbReference type="ARBA" id="ARBA00022679"/>
    </source>
</evidence>
<evidence type="ECO:0000256" key="1">
    <source>
        <dbReference type="ARBA" id="ARBA00022603"/>
    </source>
</evidence>
<evidence type="ECO:0000256" key="3">
    <source>
        <dbReference type="ARBA" id="ARBA00022691"/>
    </source>
</evidence>
<dbReference type="InterPro" id="IPR050362">
    <property type="entry name" value="Cation-dep_OMT"/>
</dbReference>
<keyword evidence="3" id="KW-0949">S-adenosyl-L-methionine</keyword>
<dbReference type="SUPFAM" id="SSF53335">
    <property type="entry name" value="S-adenosyl-L-methionine-dependent methyltransferases"/>
    <property type="match status" value="1"/>
</dbReference>
<comment type="caution">
    <text evidence="4">The sequence shown here is derived from an EMBL/GenBank/DDBJ whole genome shotgun (WGS) entry which is preliminary data.</text>
</comment>
<dbReference type="PANTHER" id="PTHR10509:SF14">
    <property type="entry name" value="CAFFEOYL-COA O-METHYLTRANSFERASE 3-RELATED"/>
    <property type="match status" value="1"/>
</dbReference>
<dbReference type="AlphaFoldDB" id="A0A7W8AIQ8"/>
<gene>
    <name evidence="4" type="ORF">HNQ68_001616</name>
</gene>
<dbReference type="Proteomes" id="UP000531231">
    <property type="component" value="Unassembled WGS sequence"/>
</dbReference>
<dbReference type="CDD" id="cd02440">
    <property type="entry name" value="AdoMet_MTases"/>
    <property type="match status" value="1"/>
</dbReference>
<proteinExistence type="predicted"/>
<sequence>MYQSEDQWQQVDAYMAEKLIAEDPVMDAVLQRNADAELPNHDVAANQGKLLNLFAQMCGARHVLEIGTLGGYSTIWLARALPEGGKVVTLEYSAKHAEIAQQNIDAAGVAEKIEILIGAAAETLPQLQDRAPFDLIFIDADKPNNPVYLEWALKLSRKGTVIIGDNVVRNGAVTDPQSEDANVIGVRRFFDMMAAEPRLEATALQTVGSKGWDGFTLAIVK</sequence>
<keyword evidence="2 4" id="KW-0808">Transferase</keyword>
<dbReference type="RefSeq" id="WP_151159087.1">
    <property type="nucleotide sequence ID" value="NZ_JACHIL010000002.1"/>
</dbReference>
<keyword evidence="1 4" id="KW-0489">Methyltransferase</keyword>
<dbReference type="InterPro" id="IPR029063">
    <property type="entry name" value="SAM-dependent_MTases_sf"/>
</dbReference>
<evidence type="ECO:0000313" key="4">
    <source>
        <dbReference type="EMBL" id="MBB5091092.1"/>
    </source>
</evidence>
<accession>A0A7W8AIQ8</accession>
<dbReference type="PROSITE" id="PS51682">
    <property type="entry name" value="SAM_OMT_I"/>
    <property type="match status" value="1"/>
</dbReference>
<dbReference type="Pfam" id="PF01596">
    <property type="entry name" value="Methyltransf_3"/>
    <property type="match status" value="1"/>
</dbReference>
<dbReference type="InterPro" id="IPR002935">
    <property type="entry name" value="SAM_O-MeTrfase"/>
</dbReference>
<dbReference type="PANTHER" id="PTHR10509">
    <property type="entry name" value="O-METHYLTRANSFERASE-RELATED"/>
    <property type="match status" value="1"/>
</dbReference>
<organism evidence="4 5">
    <name type="scientific">Pseudochrobactrum saccharolyticum</name>
    <dbReference type="NCBI Taxonomy" id="354352"/>
    <lineage>
        <taxon>Bacteria</taxon>
        <taxon>Pseudomonadati</taxon>
        <taxon>Pseudomonadota</taxon>
        <taxon>Alphaproteobacteria</taxon>
        <taxon>Hyphomicrobiales</taxon>
        <taxon>Brucellaceae</taxon>
        <taxon>Pseudochrobactrum</taxon>
    </lineage>
</organism>
<reference evidence="4 5" key="1">
    <citation type="submission" date="2020-08" db="EMBL/GenBank/DDBJ databases">
        <title>Genomic Encyclopedia of Type Strains, Phase IV (KMG-IV): sequencing the most valuable type-strain genomes for metagenomic binning, comparative biology and taxonomic classification.</title>
        <authorList>
            <person name="Goeker M."/>
        </authorList>
    </citation>
    <scope>NUCLEOTIDE SEQUENCE [LARGE SCALE GENOMIC DNA]</scope>
    <source>
        <strain evidence="4 5">DSM 25620</strain>
    </source>
</reference>
<dbReference type="Gene3D" id="3.40.50.150">
    <property type="entry name" value="Vaccinia Virus protein VP39"/>
    <property type="match status" value="1"/>
</dbReference>
<keyword evidence="5" id="KW-1185">Reference proteome</keyword>
<evidence type="ECO:0000313" key="5">
    <source>
        <dbReference type="Proteomes" id="UP000531231"/>
    </source>
</evidence>
<dbReference type="GO" id="GO:0008757">
    <property type="term" value="F:S-adenosylmethionine-dependent methyltransferase activity"/>
    <property type="evidence" value="ECO:0007669"/>
    <property type="project" value="TreeGrafter"/>
</dbReference>
<dbReference type="GO" id="GO:0008171">
    <property type="term" value="F:O-methyltransferase activity"/>
    <property type="evidence" value="ECO:0007669"/>
    <property type="project" value="InterPro"/>
</dbReference>
<name>A0A7W8AIQ8_9HYPH</name>
<protein>
    <submittedName>
        <fullName evidence="4">Putative O-methyltransferase YrrM</fullName>
    </submittedName>
</protein>
<dbReference type="GO" id="GO:0032259">
    <property type="term" value="P:methylation"/>
    <property type="evidence" value="ECO:0007669"/>
    <property type="project" value="UniProtKB-KW"/>
</dbReference>
<dbReference type="EMBL" id="JACHIL010000002">
    <property type="protein sequence ID" value="MBB5091092.1"/>
    <property type="molecule type" value="Genomic_DNA"/>
</dbReference>